<keyword evidence="4 5" id="KW-0472">Membrane</keyword>
<feature type="transmembrane region" description="Helical" evidence="5">
    <location>
        <begin position="32"/>
        <end position="51"/>
    </location>
</feature>
<protein>
    <submittedName>
        <fullName evidence="6">Uncharacterized protein</fullName>
    </submittedName>
</protein>
<keyword evidence="2 5" id="KW-0812">Transmembrane</keyword>
<gene>
    <name evidence="6" type="ORF">GPM918_LOCUS11350</name>
    <name evidence="7" type="ORF">SRO942_LOCUS11349</name>
</gene>
<dbReference type="AlphaFoldDB" id="A0A814D3X6"/>
<dbReference type="Proteomes" id="UP000663829">
    <property type="component" value="Unassembled WGS sequence"/>
</dbReference>
<evidence type="ECO:0000256" key="3">
    <source>
        <dbReference type="ARBA" id="ARBA00022989"/>
    </source>
</evidence>
<dbReference type="InterPro" id="IPR003689">
    <property type="entry name" value="ZIP"/>
</dbReference>
<dbReference type="Proteomes" id="UP000681722">
    <property type="component" value="Unassembled WGS sequence"/>
</dbReference>
<proteinExistence type="predicted"/>
<evidence type="ECO:0000313" key="7">
    <source>
        <dbReference type="EMBL" id="CAF3728522.1"/>
    </source>
</evidence>
<evidence type="ECO:0000256" key="2">
    <source>
        <dbReference type="ARBA" id="ARBA00022692"/>
    </source>
</evidence>
<reference evidence="6" key="1">
    <citation type="submission" date="2021-02" db="EMBL/GenBank/DDBJ databases">
        <authorList>
            <person name="Nowell W R."/>
        </authorList>
    </citation>
    <scope>NUCLEOTIDE SEQUENCE</scope>
</reference>
<dbReference type="PANTHER" id="PTHR11040:SF140">
    <property type="entry name" value="ZRT (ZRT), IRT- (IRT-) LIKE PROTEIN TRANSPORTER"/>
    <property type="match status" value="1"/>
</dbReference>
<dbReference type="GO" id="GO:0005385">
    <property type="term" value="F:zinc ion transmembrane transporter activity"/>
    <property type="evidence" value="ECO:0007669"/>
    <property type="project" value="TreeGrafter"/>
</dbReference>
<dbReference type="Pfam" id="PF02535">
    <property type="entry name" value="Zip"/>
    <property type="match status" value="1"/>
</dbReference>
<feature type="transmembrane region" description="Helical" evidence="5">
    <location>
        <begin position="97"/>
        <end position="117"/>
    </location>
</feature>
<feature type="transmembrane region" description="Helical" evidence="5">
    <location>
        <begin position="156"/>
        <end position="177"/>
    </location>
</feature>
<dbReference type="EMBL" id="CAJNOQ010002343">
    <property type="protein sequence ID" value="CAF0953036.1"/>
    <property type="molecule type" value="Genomic_DNA"/>
</dbReference>
<evidence type="ECO:0000256" key="1">
    <source>
        <dbReference type="ARBA" id="ARBA00004141"/>
    </source>
</evidence>
<feature type="transmembrane region" description="Helical" evidence="5">
    <location>
        <begin position="183"/>
        <end position="204"/>
    </location>
</feature>
<comment type="caution">
    <text evidence="6">The sequence shown here is derived from an EMBL/GenBank/DDBJ whole genome shotgun (WGS) entry which is preliminary data.</text>
</comment>
<dbReference type="PANTHER" id="PTHR11040">
    <property type="entry name" value="ZINC/IRON TRANSPORTER"/>
    <property type="match status" value="1"/>
</dbReference>
<feature type="transmembrane region" description="Helical" evidence="5">
    <location>
        <begin position="123"/>
        <end position="144"/>
    </location>
</feature>
<organism evidence="6 8">
    <name type="scientific">Didymodactylos carnosus</name>
    <dbReference type="NCBI Taxonomy" id="1234261"/>
    <lineage>
        <taxon>Eukaryota</taxon>
        <taxon>Metazoa</taxon>
        <taxon>Spiralia</taxon>
        <taxon>Gnathifera</taxon>
        <taxon>Rotifera</taxon>
        <taxon>Eurotatoria</taxon>
        <taxon>Bdelloidea</taxon>
        <taxon>Philodinida</taxon>
        <taxon>Philodinidae</taxon>
        <taxon>Didymodactylos</taxon>
    </lineage>
</organism>
<keyword evidence="8" id="KW-1185">Reference proteome</keyword>
<evidence type="ECO:0000313" key="8">
    <source>
        <dbReference type="Proteomes" id="UP000663829"/>
    </source>
</evidence>
<feature type="transmembrane region" description="Helical" evidence="5">
    <location>
        <begin position="216"/>
        <end position="238"/>
    </location>
</feature>
<evidence type="ECO:0000256" key="4">
    <source>
        <dbReference type="ARBA" id="ARBA00023136"/>
    </source>
</evidence>
<evidence type="ECO:0000313" key="6">
    <source>
        <dbReference type="EMBL" id="CAF0953036.1"/>
    </source>
</evidence>
<keyword evidence="3 5" id="KW-1133">Transmembrane helix</keyword>
<dbReference type="EMBL" id="CAJOBC010002342">
    <property type="protein sequence ID" value="CAF3728522.1"/>
    <property type="molecule type" value="Genomic_DNA"/>
</dbReference>
<accession>A0A814D3X6</accession>
<sequence>MDSTLLLFILPNAIDLVRTGVLHIEAFHHFELGYFLVGLGFFLICIFKEITRAIERRNQNKNIEKEQLITIGTTQHDHTTTIRPIVNQTIKETNERIIILVCALGIHYFFNGVLVGGQINVETLWLVLSAIVFHMSLVAFSVTIRLLVDNQDYIKIFGYMTFWSCMGPLGVLVSLVVTSSDGLNLINGVLQCISAGTFVYITFLDMLYNDLMQAKLYPFVNMILVFIGYIIIVLISFWHHHP</sequence>
<dbReference type="OrthoDB" id="448280at2759"/>
<comment type="subcellular location">
    <subcellularLocation>
        <location evidence="1">Membrane</location>
        <topology evidence="1">Multi-pass membrane protein</topology>
    </subcellularLocation>
</comment>
<evidence type="ECO:0000256" key="5">
    <source>
        <dbReference type="SAM" id="Phobius"/>
    </source>
</evidence>
<name>A0A814D3X6_9BILA</name>
<dbReference type="GO" id="GO:0005886">
    <property type="term" value="C:plasma membrane"/>
    <property type="evidence" value="ECO:0007669"/>
    <property type="project" value="TreeGrafter"/>
</dbReference>